<sequence>MQIGDLSRQSGVNIETIRYYERIGVLPKPARQSNGRRTYSPADAERLDFIRHARDLGFDLPSVRVLLALQEKPEVSCDDASRIAQDQLEAVESRIARLLSLRDELRRMVSECGRGRVAECRVIEALSSPATSSDGQLQHLLTSPR</sequence>
<evidence type="ECO:0000313" key="2">
    <source>
        <dbReference type="Proteomes" id="UP001163223"/>
    </source>
</evidence>
<organism evidence="1 2">
    <name type="scientific">Antarcticirhabdus aurantiaca</name>
    <dbReference type="NCBI Taxonomy" id="2606717"/>
    <lineage>
        <taxon>Bacteria</taxon>
        <taxon>Pseudomonadati</taxon>
        <taxon>Pseudomonadota</taxon>
        <taxon>Alphaproteobacteria</taxon>
        <taxon>Hyphomicrobiales</taxon>
        <taxon>Aurantimonadaceae</taxon>
        <taxon>Antarcticirhabdus</taxon>
    </lineage>
</organism>
<dbReference type="Proteomes" id="UP001163223">
    <property type="component" value="Plasmid unnamed1"/>
</dbReference>
<evidence type="ECO:0000313" key="1">
    <source>
        <dbReference type="EMBL" id="WAJ31645.1"/>
    </source>
</evidence>
<keyword evidence="2" id="KW-1185">Reference proteome</keyword>
<reference evidence="1" key="1">
    <citation type="submission" date="2022-11" db="EMBL/GenBank/DDBJ databases">
        <title>beta-Carotene-producing bacterium, Jeongeuplla avenae sp. nov., alleviates the salt stress of Arabidopsis seedlings.</title>
        <authorList>
            <person name="Jiang L."/>
            <person name="Lee J."/>
        </authorList>
    </citation>
    <scope>NUCLEOTIDE SEQUENCE</scope>
    <source>
        <strain evidence="1">DY_R2A_6</strain>
    </source>
</reference>
<dbReference type="EMBL" id="CP113521">
    <property type="protein sequence ID" value="WAJ31645.1"/>
    <property type="molecule type" value="Genomic_DNA"/>
</dbReference>
<name>A0ACD4NX19_9HYPH</name>
<keyword evidence="1" id="KW-0614">Plasmid</keyword>
<proteinExistence type="predicted"/>
<gene>
    <name evidence="1" type="ORF">OXU80_28480</name>
</gene>
<accession>A0ACD4NX19</accession>
<protein>
    <submittedName>
        <fullName evidence="1">Helix-turn-helix domain-containing protein</fullName>
    </submittedName>
</protein>
<geneLocation type="plasmid" evidence="1 2">
    <name>unnamed1</name>
</geneLocation>